<gene>
    <name evidence="1" type="ORF">ETSY1_01570</name>
</gene>
<organism evidence="1 2">
    <name type="scientific">Entotheonella factor</name>
    <dbReference type="NCBI Taxonomy" id="1429438"/>
    <lineage>
        <taxon>Bacteria</taxon>
        <taxon>Pseudomonadati</taxon>
        <taxon>Nitrospinota/Tectimicrobiota group</taxon>
        <taxon>Candidatus Tectimicrobiota</taxon>
        <taxon>Candidatus Entotheonellia</taxon>
        <taxon>Candidatus Entotheonellales</taxon>
        <taxon>Candidatus Entotheonellaceae</taxon>
        <taxon>Candidatus Entotheonella</taxon>
    </lineage>
</organism>
<dbReference type="Proteomes" id="UP000019141">
    <property type="component" value="Unassembled WGS sequence"/>
</dbReference>
<accession>W4LYP2</accession>
<name>W4LYP2_ENTF1</name>
<dbReference type="HOGENOM" id="CLU_2804432_0_0_7"/>
<comment type="caution">
    <text evidence="1">The sequence shown here is derived from an EMBL/GenBank/DDBJ whole genome shotgun (WGS) entry which is preliminary data.</text>
</comment>
<evidence type="ECO:0000313" key="1">
    <source>
        <dbReference type="EMBL" id="ETX03023.1"/>
    </source>
</evidence>
<keyword evidence="2" id="KW-1185">Reference proteome</keyword>
<dbReference type="AlphaFoldDB" id="W4LYP2"/>
<proteinExistence type="predicted"/>
<protein>
    <submittedName>
        <fullName evidence="1">Uncharacterized protein</fullName>
    </submittedName>
</protein>
<sequence length="67" mass="7411">MALQPSLQNLNDAQPQRSAMPEAWRMLTLERLRMALSLGSAGADIRAIILYASAYPFKLTGEVFSID</sequence>
<reference evidence="1 2" key="1">
    <citation type="journal article" date="2014" name="Nature">
        <title>An environmental bacterial taxon with a large and distinct metabolic repertoire.</title>
        <authorList>
            <person name="Wilson M.C."/>
            <person name="Mori T."/>
            <person name="Ruckert C."/>
            <person name="Uria A.R."/>
            <person name="Helf M.J."/>
            <person name="Takada K."/>
            <person name="Gernert C."/>
            <person name="Steffens U.A."/>
            <person name="Heycke N."/>
            <person name="Schmitt S."/>
            <person name="Rinke C."/>
            <person name="Helfrich E.J."/>
            <person name="Brachmann A.O."/>
            <person name="Gurgui C."/>
            <person name="Wakimoto T."/>
            <person name="Kracht M."/>
            <person name="Crusemann M."/>
            <person name="Hentschel U."/>
            <person name="Abe I."/>
            <person name="Matsunaga S."/>
            <person name="Kalinowski J."/>
            <person name="Takeyama H."/>
            <person name="Piel J."/>
        </authorList>
    </citation>
    <scope>NUCLEOTIDE SEQUENCE [LARGE SCALE GENOMIC DNA]</scope>
    <source>
        <strain evidence="2">TSY1</strain>
    </source>
</reference>
<evidence type="ECO:0000313" key="2">
    <source>
        <dbReference type="Proteomes" id="UP000019141"/>
    </source>
</evidence>
<dbReference type="EMBL" id="AZHW01000086">
    <property type="protein sequence ID" value="ETX03023.1"/>
    <property type="molecule type" value="Genomic_DNA"/>
</dbReference>